<organism evidence="2 3">
    <name type="scientific">Endozoicomonas montiporae</name>
    <dbReference type="NCBI Taxonomy" id="1027273"/>
    <lineage>
        <taxon>Bacteria</taxon>
        <taxon>Pseudomonadati</taxon>
        <taxon>Pseudomonadota</taxon>
        <taxon>Gammaproteobacteria</taxon>
        <taxon>Oceanospirillales</taxon>
        <taxon>Endozoicomonadaceae</taxon>
        <taxon>Endozoicomonas</taxon>
    </lineage>
</organism>
<keyword evidence="3" id="KW-1185">Reference proteome</keyword>
<protein>
    <submittedName>
        <fullName evidence="2">Uncharacterized protein</fullName>
    </submittedName>
</protein>
<comment type="caution">
    <text evidence="2">The sequence shown here is derived from an EMBL/GenBank/DDBJ whole genome shotgun (WGS) entry which is preliminary data.</text>
</comment>
<proteinExistence type="predicted"/>
<name>A0A081NB98_9GAMM</name>
<gene>
    <name evidence="2" type="ORF">GZ77_03945</name>
    <name evidence="1" type="ORF">GZ77_07135</name>
</gene>
<accession>A0A081NB98</accession>
<dbReference type="eggNOG" id="COG3501">
    <property type="taxonomic scope" value="Bacteria"/>
</dbReference>
<dbReference type="RefSeq" id="WP_034873006.1">
    <property type="nucleotide sequence ID" value="NZ_JOKG01000001.1"/>
</dbReference>
<sequence length="232" mass="25969">MKIIKQLLVNGEEVGLISDETRLELSSPGRARFLVQSDKPLTGVVQFSVGWSGMELYRLFVGYIDKPPTTVNAKQQLLFCRELSAALNRPLPMGLRHVSLKDVLAKISQQTELVFVTSSASYTRKQASHFHHIGGGYMAMDAIGQVFNIPQYIWQQQGDGSIYVGSWSGSRWASRPVQIPDKFFTEHLAFNSARMMMAPSLRPGVQFNRGIINCLTCSNDSMVITWTPLKEL</sequence>
<dbReference type="EMBL" id="JOKG01000001">
    <property type="protein sequence ID" value="KEQ15721.1"/>
    <property type="molecule type" value="Genomic_DNA"/>
</dbReference>
<dbReference type="EMBL" id="JOKG01000002">
    <property type="protein sequence ID" value="KEQ14198.1"/>
    <property type="molecule type" value="Genomic_DNA"/>
</dbReference>
<dbReference type="AlphaFoldDB" id="A0A081NB98"/>
<evidence type="ECO:0000313" key="2">
    <source>
        <dbReference type="EMBL" id="KEQ15721.1"/>
    </source>
</evidence>
<reference evidence="2 3" key="1">
    <citation type="submission" date="2014-06" db="EMBL/GenBank/DDBJ databases">
        <title>Whole Genome Sequences of Three Symbiotic Endozoicomonas Bacteria.</title>
        <authorList>
            <person name="Neave M.J."/>
            <person name="Apprill A."/>
            <person name="Voolstra C.R."/>
        </authorList>
    </citation>
    <scope>NUCLEOTIDE SEQUENCE [LARGE SCALE GENOMIC DNA]</scope>
    <source>
        <strain evidence="2 3">LMG 24815</strain>
    </source>
</reference>
<evidence type="ECO:0000313" key="1">
    <source>
        <dbReference type="EMBL" id="KEQ14198.1"/>
    </source>
</evidence>
<evidence type="ECO:0000313" key="3">
    <source>
        <dbReference type="Proteomes" id="UP000028006"/>
    </source>
</evidence>
<dbReference type="Proteomes" id="UP000028006">
    <property type="component" value="Unassembled WGS sequence"/>
</dbReference>